<dbReference type="EMBL" id="ML978136">
    <property type="protein sequence ID" value="KAF2093980.1"/>
    <property type="molecule type" value="Genomic_DNA"/>
</dbReference>
<feature type="domain" description="Endo-beta-1,6-galactanase-like" evidence="2">
    <location>
        <begin position="24"/>
        <end position="345"/>
    </location>
</feature>
<dbReference type="SUPFAM" id="SSF51445">
    <property type="entry name" value="(Trans)glycosidases"/>
    <property type="match status" value="1"/>
</dbReference>
<dbReference type="Gene3D" id="3.20.20.80">
    <property type="entry name" value="Glycosidases"/>
    <property type="match status" value="1"/>
</dbReference>
<proteinExistence type="predicted"/>
<evidence type="ECO:0000313" key="4">
    <source>
        <dbReference type="Proteomes" id="UP000799772"/>
    </source>
</evidence>
<evidence type="ECO:0000256" key="1">
    <source>
        <dbReference type="SAM" id="SignalP"/>
    </source>
</evidence>
<protein>
    <submittedName>
        <fullName evidence="3">Glycoside hydrolase</fullName>
    </submittedName>
</protein>
<dbReference type="InterPro" id="IPR039743">
    <property type="entry name" value="6GAL/EXGAL"/>
</dbReference>
<dbReference type="InterPro" id="IPR039514">
    <property type="entry name" value="6GAL-like"/>
</dbReference>
<reference evidence="3" key="1">
    <citation type="journal article" date="2020" name="Stud. Mycol.">
        <title>101 Dothideomycetes genomes: a test case for predicting lifestyles and emergence of pathogens.</title>
        <authorList>
            <person name="Haridas S."/>
            <person name="Albert R."/>
            <person name="Binder M."/>
            <person name="Bloem J."/>
            <person name="Labutti K."/>
            <person name="Salamov A."/>
            <person name="Andreopoulos B."/>
            <person name="Baker S."/>
            <person name="Barry K."/>
            <person name="Bills G."/>
            <person name="Bluhm B."/>
            <person name="Cannon C."/>
            <person name="Castanera R."/>
            <person name="Culley D."/>
            <person name="Daum C."/>
            <person name="Ezra D."/>
            <person name="Gonzalez J."/>
            <person name="Henrissat B."/>
            <person name="Kuo A."/>
            <person name="Liang C."/>
            <person name="Lipzen A."/>
            <person name="Lutzoni F."/>
            <person name="Magnuson J."/>
            <person name="Mondo S."/>
            <person name="Nolan M."/>
            <person name="Ohm R."/>
            <person name="Pangilinan J."/>
            <person name="Park H.-J."/>
            <person name="Ramirez L."/>
            <person name="Alfaro M."/>
            <person name="Sun H."/>
            <person name="Tritt A."/>
            <person name="Yoshinaga Y."/>
            <person name="Zwiers L.-H."/>
            <person name="Turgeon B."/>
            <person name="Goodwin S."/>
            <person name="Spatafora J."/>
            <person name="Crous P."/>
            <person name="Grigoriev I."/>
        </authorList>
    </citation>
    <scope>NUCLEOTIDE SEQUENCE</scope>
    <source>
        <strain evidence="3">CBS 133067</strain>
    </source>
</reference>
<keyword evidence="1" id="KW-0732">Signal</keyword>
<dbReference type="OrthoDB" id="2012278at2759"/>
<dbReference type="AlphaFoldDB" id="A0A9P4I2V7"/>
<feature type="chain" id="PRO_5040192650" evidence="1">
    <location>
        <begin position="22"/>
        <end position="503"/>
    </location>
</feature>
<dbReference type="GO" id="GO:0004553">
    <property type="term" value="F:hydrolase activity, hydrolyzing O-glycosyl compounds"/>
    <property type="evidence" value="ECO:0007669"/>
    <property type="project" value="InterPro"/>
</dbReference>
<dbReference type="PANTHER" id="PTHR42767">
    <property type="entry name" value="ENDO-BETA-1,6-GALACTANASE"/>
    <property type="match status" value="1"/>
</dbReference>
<accession>A0A9P4I2V7</accession>
<dbReference type="Pfam" id="PF14587">
    <property type="entry name" value="Glyco_hydr_30_2"/>
    <property type="match status" value="1"/>
</dbReference>
<evidence type="ECO:0000313" key="3">
    <source>
        <dbReference type="EMBL" id="KAF2093980.1"/>
    </source>
</evidence>
<dbReference type="Proteomes" id="UP000799772">
    <property type="component" value="Unassembled WGS sequence"/>
</dbReference>
<feature type="signal peptide" evidence="1">
    <location>
        <begin position="1"/>
        <end position="21"/>
    </location>
</feature>
<keyword evidence="3" id="KW-0378">Hydrolase</keyword>
<keyword evidence="4" id="KW-1185">Reference proteome</keyword>
<organism evidence="3 4">
    <name type="scientific">Rhizodiscina lignyota</name>
    <dbReference type="NCBI Taxonomy" id="1504668"/>
    <lineage>
        <taxon>Eukaryota</taxon>
        <taxon>Fungi</taxon>
        <taxon>Dikarya</taxon>
        <taxon>Ascomycota</taxon>
        <taxon>Pezizomycotina</taxon>
        <taxon>Dothideomycetes</taxon>
        <taxon>Pleosporomycetidae</taxon>
        <taxon>Aulographales</taxon>
        <taxon>Rhizodiscinaceae</taxon>
        <taxon>Rhizodiscina</taxon>
    </lineage>
</organism>
<comment type="caution">
    <text evidence="3">The sequence shown here is derived from an EMBL/GenBank/DDBJ whole genome shotgun (WGS) entry which is preliminary data.</text>
</comment>
<evidence type="ECO:0000259" key="2">
    <source>
        <dbReference type="Pfam" id="PF14587"/>
    </source>
</evidence>
<name>A0A9P4I2V7_9PEZI</name>
<dbReference type="InterPro" id="IPR017853">
    <property type="entry name" value="GH"/>
</dbReference>
<gene>
    <name evidence="3" type="ORF">NA57DRAFT_80983</name>
</gene>
<dbReference type="PANTHER" id="PTHR42767:SF1">
    <property type="entry name" value="ENDO-BETA-1,6-GALACTANASE-LIKE DOMAIN-CONTAINING PROTEIN"/>
    <property type="match status" value="1"/>
</dbReference>
<sequence>MFPVRLSFVLTLACFTFLADATTVKIDPIPKQLITSFGASGAWWPNDLIHFPVSVQKKLGELLFSEDGLYLSSYRYNMGGDGGHDEQQVVTNGSRVESFLLRNGTYDWNRDHAGVKFLKMAQSYGVPYITFFVNAAPSHIADNGAACGWNMTAAKAPSFAQYIKTVLAHWKSNGIGNLRYISPMNEPDNNRADCGQEGMAVSPELRPLVFKDIAAAMESSPVASEVDIIGDETSQITTQAFPEYPVWLPSSTKYLSNIAVHNYDYPTDQSLAEYRALVLNLTHGRPPPVKFTETCCSTNAGSGSTVFGAQYDPTMTNALIVARYVWQFLTIVQAQSFDWWTAVTNLPCSPTVNPACATAINETAGYNSGLVYIDGNYNKTRDYKLYLTKRAFMLKHFSYFHRPGSRRLDVPQDQLPSGVNAFATQSANSGEWSVLFMNNQTRSYDLQLELPTKQSRLERIVKTTPNDDWTEVNVLPHVNQGSVKFELPGQALWTMQFTSGKYY</sequence>